<proteinExistence type="predicted"/>
<organism evidence="1">
    <name type="scientific">Arundo donax</name>
    <name type="common">Giant reed</name>
    <name type="synonym">Donax arundinaceus</name>
    <dbReference type="NCBI Taxonomy" id="35708"/>
    <lineage>
        <taxon>Eukaryota</taxon>
        <taxon>Viridiplantae</taxon>
        <taxon>Streptophyta</taxon>
        <taxon>Embryophyta</taxon>
        <taxon>Tracheophyta</taxon>
        <taxon>Spermatophyta</taxon>
        <taxon>Magnoliopsida</taxon>
        <taxon>Liliopsida</taxon>
        <taxon>Poales</taxon>
        <taxon>Poaceae</taxon>
        <taxon>PACMAD clade</taxon>
        <taxon>Arundinoideae</taxon>
        <taxon>Arundineae</taxon>
        <taxon>Arundo</taxon>
    </lineage>
</organism>
<evidence type="ECO:0000313" key="1">
    <source>
        <dbReference type="EMBL" id="JAD40187.1"/>
    </source>
</evidence>
<reference evidence="1" key="1">
    <citation type="submission" date="2014-09" db="EMBL/GenBank/DDBJ databases">
        <authorList>
            <person name="Magalhaes I.L.F."/>
            <person name="Oliveira U."/>
            <person name="Santos F.R."/>
            <person name="Vidigal T.H.D.A."/>
            <person name="Brescovit A.D."/>
            <person name="Santos A.J."/>
        </authorList>
    </citation>
    <scope>NUCLEOTIDE SEQUENCE</scope>
    <source>
        <tissue evidence="1">Shoot tissue taken approximately 20 cm above the soil surface</tissue>
    </source>
</reference>
<dbReference type="AlphaFoldDB" id="A0A0A8ZZH4"/>
<protein>
    <submittedName>
        <fullName evidence="1">Uncharacterized protein</fullName>
    </submittedName>
</protein>
<name>A0A0A8ZZH4_ARUDO</name>
<dbReference type="EMBL" id="GBRH01257708">
    <property type="protein sequence ID" value="JAD40187.1"/>
    <property type="molecule type" value="Transcribed_RNA"/>
</dbReference>
<accession>A0A0A8ZZH4</accession>
<sequence length="31" mass="3561">MAGFFGYCLSVYGRYKRMVMEDPNGKNKKVA</sequence>
<reference evidence="1" key="2">
    <citation type="journal article" date="2015" name="Data Brief">
        <title>Shoot transcriptome of the giant reed, Arundo donax.</title>
        <authorList>
            <person name="Barrero R.A."/>
            <person name="Guerrero F.D."/>
            <person name="Moolhuijzen P."/>
            <person name="Goolsby J.A."/>
            <person name="Tidwell J."/>
            <person name="Bellgard S.E."/>
            <person name="Bellgard M.I."/>
        </authorList>
    </citation>
    <scope>NUCLEOTIDE SEQUENCE</scope>
    <source>
        <tissue evidence="1">Shoot tissue taken approximately 20 cm above the soil surface</tissue>
    </source>
</reference>